<keyword evidence="18" id="KW-1185">Reference proteome</keyword>
<keyword evidence="8" id="KW-0611">Plant defense</keyword>
<dbReference type="CDD" id="cd23509">
    <property type="entry name" value="Gnk2-like"/>
    <property type="match status" value="1"/>
</dbReference>
<keyword evidence="3" id="KW-0295">Fungicide</keyword>
<evidence type="ECO:0000256" key="10">
    <source>
        <dbReference type="ARBA" id="ARBA00023022"/>
    </source>
</evidence>
<evidence type="ECO:0000256" key="7">
    <source>
        <dbReference type="ARBA" id="ARBA00022737"/>
    </source>
</evidence>
<comment type="caution">
    <text evidence="17">The sequence shown here is derived from an EMBL/GenBank/DDBJ whole genome shotgun (WGS) entry which is preliminary data.</text>
</comment>
<evidence type="ECO:0000256" key="12">
    <source>
        <dbReference type="ARBA" id="ARBA00023157"/>
    </source>
</evidence>
<dbReference type="GO" id="GO:0050832">
    <property type="term" value="P:defense response to fungus"/>
    <property type="evidence" value="ECO:0007669"/>
    <property type="project" value="UniProtKB-KW"/>
</dbReference>
<keyword evidence="12" id="KW-1015">Disulfide bond</keyword>
<evidence type="ECO:0000256" key="4">
    <source>
        <dbReference type="ARBA" id="ARBA00022581"/>
    </source>
</evidence>
<evidence type="ECO:0000256" key="11">
    <source>
        <dbReference type="ARBA" id="ARBA00023035"/>
    </source>
</evidence>
<keyword evidence="5 15" id="KW-0732">Signal</keyword>
<dbReference type="PROSITE" id="PS51473">
    <property type="entry name" value="GNK2"/>
    <property type="match status" value="1"/>
</dbReference>
<dbReference type="Gene3D" id="3.30.430.20">
    <property type="entry name" value="Gnk2 domain, C-X8-C-X2-C motif"/>
    <property type="match status" value="1"/>
</dbReference>
<evidence type="ECO:0000256" key="14">
    <source>
        <dbReference type="ARBA" id="ARBA00038393"/>
    </source>
</evidence>
<evidence type="ECO:0000256" key="15">
    <source>
        <dbReference type="SAM" id="SignalP"/>
    </source>
</evidence>
<evidence type="ECO:0000256" key="3">
    <source>
        <dbReference type="ARBA" id="ARBA00022577"/>
    </source>
</evidence>
<protein>
    <recommendedName>
        <fullName evidence="16">Gnk2-homologous domain-containing protein</fullName>
    </recommendedName>
</protein>
<dbReference type="GO" id="GO:0009506">
    <property type="term" value="C:plasmodesma"/>
    <property type="evidence" value="ECO:0007669"/>
    <property type="project" value="UniProtKB-SubCell"/>
</dbReference>
<dbReference type="GO" id="GO:0031640">
    <property type="term" value="P:killing of cells of another organism"/>
    <property type="evidence" value="ECO:0007669"/>
    <property type="project" value="UniProtKB-KW"/>
</dbReference>
<keyword evidence="4" id="KW-0945">Host-virus interaction</keyword>
<dbReference type="PANTHER" id="PTHR32080">
    <property type="entry name" value="ANTIFUNGAL PROTEIN GINKBILOBIN-2-LIKE"/>
    <property type="match status" value="1"/>
</dbReference>
<feature type="non-terminal residue" evidence="17">
    <location>
        <position position="1"/>
    </location>
</feature>
<keyword evidence="9" id="KW-0965">Cell junction</keyword>
<feature type="domain" description="Gnk2-homologous" evidence="16">
    <location>
        <begin position="33"/>
        <end position="137"/>
    </location>
</feature>
<dbReference type="GO" id="GO:0005886">
    <property type="term" value="C:plasma membrane"/>
    <property type="evidence" value="ECO:0007669"/>
    <property type="project" value="UniProtKB-SubCell"/>
</dbReference>
<evidence type="ECO:0000256" key="5">
    <source>
        <dbReference type="ARBA" id="ARBA00022729"/>
    </source>
</evidence>
<gene>
    <name evidence="17" type="ORF">CR513_33900</name>
</gene>
<evidence type="ECO:0000256" key="1">
    <source>
        <dbReference type="ARBA" id="ARBA00004251"/>
    </source>
</evidence>
<keyword evidence="7" id="KW-0677">Repeat</keyword>
<keyword evidence="2" id="KW-0929">Antimicrobial</keyword>
<dbReference type="PANTHER" id="PTHR32080:SF54">
    <property type="entry name" value="GNK2-HOMOLOGOUS DOMAIN-CONTAINING PROTEIN"/>
    <property type="match status" value="1"/>
</dbReference>
<evidence type="ECO:0000313" key="17">
    <source>
        <dbReference type="EMBL" id="RDX84978.1"/>
    </source>
</evidence>
<proteinExistence type="inferred from homology"/>
<evidence type="ECO:0000256" key="6">
    <source>
        <dbReference type="ARBA" id="ARBA00022734"/>
    </source>
</evidence>
<keyword evidence="6" id="KW-0430">Lectin</keyword>
<dbReference type="InterPro" id="IPR051378">
    <property type="entry name" value="Cell2Cell_Antifungal"/>
</dbReference>
<dbReference type="Pfam" id="PF01657">
    <property type="entry name" value="Stress-antifung"/>
    <property type="match status" value="1"/>
</dbReference>
<dbReference type="InterPro" id="IPR002902">
    <property type="entry name" value="GNK2"/>
</dbReference>
<dbReference type="GO" id="GO:0042742">
    <property type="term" value="P:defense response to bacterium"/>
    <property type="evidence" value="ECO:0007669"/>
    <property type="project" value="UniProtKB-KW"/>
</dbReference>
<evidence type="ECO:0000256" key="8">
    <source>
        <dbReference type="ARBA" id="ARBA00022821"/>
    </source>
</evidence>
<evidence type="ECO:0000256" key="13">
    <source>
        <dbReference type="ARBA" id="ARBA00024184"/>
    </source>
</evidence>
<comment type="similarity">
    <text evidence="14">Belongs to the cysteine-rich repeat secretory protein family. Plasmodesmata-located proteins (PDLD) subfamily.</text>
</comment>
<evidence type="ECO:0000256" key="2">
    <source>
        <dbReference type="ARBA" id="ARBA00022529"/>
    </source>
</evidence>
<dbReference type="GO" id="GO:0005537">
    <property type="term" value="F:D-mannose binding"/>
    <property type="evidence" value="ECO:0007669"/>
    <property type="project" value="UniProtKB-KW"/>
</dbReference>
<evidence type="ECO:0000256" key="9">
    <source>
        <dbReference type="ARBA" id="ARBA00022949"/>
    </source>
</evidence>
<organism evidence="17 18">
    <name type="scientific">Mucuna pruriens</name>
    <name type="common">Velvet bean</name>
    <name type="synonym">Dolichos pruriens</name>
    <dbReference type="NCBI Taxonomy" id="157652"/>
    <lineage>
        <taxon>Eukaryota</taxon>
        <taxon>Viridiplantae</taxon>
        <taxon>Streptophyta</taxon>
        <taxon>Embryophyta</taxon>
        <taxon>Tracheophyta</taxon>
        <taxon>Spermatophyta</taxon>
        <taxon>Magnoliopsida</taxon>
        <taxon>eudicotyledons</taxon>
        <taxon>Gunneridae</taxon>
        <taxon>Pentapetalae</taxon>
        <taxon>rosids</taxon>
        <taxon>fabids</taxon>
        <taxon>Fabales</taxon>
        <taxon>Fabaceae</taxon>
        <taxon>Papilionoideae</taxon>
        <taxon>50 kb inversion clade</taxon>
        <taxon>NPAAA clade</taxon>
        <taxon>indigoferoid/millettioid clade</taxon>
        <taxon>Phaseoleae</taxon>
        <taxon>Mucuna</taxon>
    </lineage>
</organism>
<comment type="subcellular location">
    <subcellularLocation>
        <location evidence="13">Cell junction</location>
        <location evidence="13">Plasmodesma</location>
    </subcellularLocation>
    <subcellularLocation>
        <location evidence="1">Cell membrane</location>
        <topology evidence="1">Single-pass type I membrane protein</topology>
    </subcellularLocation>
</comment>
<dbReference type="Proteomes" id="UP000257109">
    <property type="component" value="Unassembled WGS sequence"/>
</dbReference>
<dbReference type="InterPro" id="IPR038408">
    <property type="entry name" value="GNK2_sf"/>
</dbReference>
<sequence>MKNHKKMGIHSEIAAAAIGLLCLWSVADSVPNTNITAILCNSGVYTTSDPFAISLSYVVGELETETPTLKNYDYYNISPYPNAFAYGHAACNLNLTASDCKTCLGVAKTTVFNGCPKCIGARSVLHDCTISRWRKQSNISIIPDPADTVNLQKFRTKRISKLKSMKLS</sequence>
<evidence type="ECO:0000259" key="16">
    <source>
        <dbReference type="PROSITE" id="PS51473"/>
    </source>
</evidence>
<keyword evidence="10" id="KW-0044">Antibiotic</keyword>
<accession>A0A371G364</accession>
<dbReference type="FunFam" id="3.30.430.20:FF:000023">
    <property type="entry name" value="Antifungal protein ginkbilobin-2"/>
    <property type="match status" value="1"/>
</dbReference>
<name>A0A371G364_MUCPR</name>
<feature type="chain" id="PRO_5016786388" description="Gnk2-homologous domain-containing protein" evidence="15">
    <location>
        <begin position="30"/>
        <end position="168"/>
    </location>
</feature>
<reference evidence="17" key="1">
    <citation type="submission" date="2018-05" db="EMBL/GenBank/DDBJ databases">
        <title>Draft genome of Mucuna pruriens seed.</title>
        <authorList>
            <person name="Nnadi N.E."/>
            <person name="Vos R."/>
            <person name="Hasami M.H."/>
            <person name="Devisetty U.K."/>
            <person name="Aguiy J.C."/>
        </authorList>
    </citation>
    <scope>NUCLEOTIDE SEQUENCE [LARGE SCALE GENOMIC DNA]</scope>
    <source>
        <strain evidence="17">JCA_2017</strain>
    </source>
</reference>
<dbReference type="OrthoDB" id="1888914at2759"/>
<keyword evidence="11" id="KW-0465">Mannose-binding</keyword>
<feature type="signal peptide" evidence="15">
    <location>
        <begin position="1"/>
        <end position="29"/>
    </location>
</feature>
<dbReference type="EMBL" id="QJKJ01006898">
    <property type="protein sequence ID" value="RDX84978.1"/>
    <property type="molecule type" value="Genomic_DNA"/>
</dbReference>
<evidence type="ECO:0000313" key="18">
    <source>
        <dbReference type="Proteomes" id="UP000257109"/>
    </source>
</evidence>
<dbReference type="AlphaFoldDB" id="A0A371G364"/>